<feature type="transmembrane region" description="Helical" evidence="1">
    <location>
        <begin position="86"/>
        <end position="107"/>
    </location>
</feature>
<feature type="transmembrane region" description="Helical" evidence="1">
    <location>
        <begin position="21"/>
        <end position="41"/>
    </location>
</feature>
<reference evidence="2" key="1">
    <citation type="submission" date="2016-11" db="EMBL/GenBank/DDBJ databases">
        <title>RCH51 a multiply antibiotic resistant Acinetobacter baumannii ST103IP isolate carries resistance genes in three plasmids including a novel potentially conjugative plasmid carrying oxa235 in transposon Tn6252.</title>
        <authorList>
            <person name="Hamidian M."/>
            <person name="Nigro S.J."/>
            <person name="Hartstein R.M."/>
            <person name="Hall R.M."/>
        </authorList>
    </citation>
    <scope>NUCLEOTIDE SEQUENCE</scope>
    <source>
        <strain evidence="2">RCH51</strain>
        <plasmid evidence="2">pRCH51-3</plasmid>
    </source>
</reference>
<proteinExistence type="predicted"/>
<accession>A0A1S6KKS2</accession>
<organism evidence="2">
    <name type="scientific">Acinetobacter baumannii</name>
    <dbReference type="NCBI Taxonomy" id="470"/>
    <lineage>
        <taxon>Bacteria</taxon>
        <taxon>Pseudomonadati</taxon>
        <taxon>Pseudomonadota</taxon>
        <taxon>Gammaproteobacteria</taxon>
        <taxon>Moraxellales</taxon>
        <taxon>Moraxellaceae</taxon>
        <taxon>Acinetobacter</taxon>
        <taxon>Acinetobacter calcoaceticus/baumannii complex</taxon>
    </lineage>
</organism>
<evidence type="ECO:0000256" key="1">
    <source>
        <dbReference type="SAM" id="Phobius"/>
    </source>
</evidence>
<dbReference type="AlphaFoldDB" id="A0A1S6KKS2"/>
<keyword evidence="1" id="KW-0812">Transmembrane</keyword>
<feature type="transmembrane region" description="Helical" evidence="1">
    <location>
        <begin position="53"/>
        <end position="74"/>
    </location>
</feature>
<dbReference type="EMBL" id="KY216144">
    <property type="protein sequence ID" value="AQT19076.1"/>
    <property type="molecule type" value="Genomic_DNA"/>
</dbReference>
<protein>
    <submittedName>
        <fullName evidence="2">Type IV secretion system protein virB2</fullName>
    </submittedName>
</protein>
<evidence type="ECO:0000313" key="2">
    <source>
        <dbReference type="EMBL" id="AQT19076.1"/>
    </source>
</evidence>
<keyword evidence="1" id="KW-0472">Membrane</keyword>
<geneLocation type="plasmid" evidence="2">
    <name>pRCH51-3</name>
</geneLocation>
<keyword evidence="2" id="KW-0614">Plasmid</keyword>
<dbReference type="Pfam" id="PF04956">
    <property type="entry name" value="TrbC"/>
    <property type="match status" value="1"/>
</dbReference>
<gene>
    <name evidence="2" type="primary">virB2</name>
    <name evidence="2" type="ORF">pRCH51-3_00052</name>
</gene>
<name>A0A1S6KKS2_ACIBA</name>
<keyword evidence="1" id="KW-1133">Transmembrane helix</keyword>
<sequence>MLHLEKIMKANQTQITTTKTTGIKASVLMLFMTLISSPAFAQISKVNTVMANVQSVLAGVAVTVFTITIMWAGFKLAWQQAKWSDISNIVIGGILVGGAAGIAAWLIN</sequence>
<dbReference type="InterPro" id="IPR007039">
    <property type="entry name" value="TrbC/VirB2"/>
</dbReference>